<reference evidence="2 3" key="1">
    <citation type="submission" date="2018-10" db="EMBL/GenBank/DDBJ databases">
        <title>Genomic Encyclopedia of Archaeal and Bacterial Type Strains, Phase II (KMG-II): from individual species to whole genera.</title>
        <authorList>
            <person name="Goeker M."/>
        </authorList>
    </citation>
    <scope>NUCLEOTIDE SEQUENCE [LARGE SCALE GENOMIC DNA]</scope>
    <source>
        <strain evidence="2 3">RP-AC37</strain>
    </source>
</reference>
<dbReference type="InterPro" id="IPR012667">
    <property type="entry name" value="CbtB_put"/>
</dbReference>
<keyword evidence="1" id="KW-1133">Transmembrane helix</keyword>
<evidence type="ECO:0000256" key="1">
    <source>
        <dbReference type="SAM" id="Phobius"/>
    </source>
</evidence>
<comment type="caution">
    <text evidence="2">The sequence shown here is derived from an EMBL/GenBank/DDBJ whole genome shotgun (WGS) entry which is preliminary data.</text>
</comment>
<proteinExistence type="predicted"/>
<protein>
    <submittedName>
        <fullName evidence="2">Cobalt transporter subunit CbtB</fullName>
    </submittedName>
</protein>
<sequence length="85" mass="8644">MAHAFPPAQLPATAAAARADGAGAPVALPTVSLRELAPFLLLALVLGALAVYFVGAEQGATSLLGGHVVHEFVHDGRHLIGFPCH</sequence>
<organism evidence="2 3">
    <name type="scientific">Motilibacter peucedani</name>
    <dbReference type="NCBI Taxonomy" id="598650"/>
    <lineage>
        <taxon>Bacteria</taxon>
        <taxon>Bacillati</taxon>
        <taxon>Actinomycetota</taxon>
        <taxon>Actinomycetes</taxon>
        <taxon>Motilibacterales</taxon>
        <taxon>Motilibacteraceae</taxon>
        <taxon>Motilibacter</taxon>
    </lineage>
</organism>
<dbReference type="AlphaFoldDB" id="A0A420XNM7"/>
<keyword evidence="3" id="KW-1185">Reference proteome</keyword>
<dbReference type="Proteomes" id="UP000281955">
    <property type="component" value="Unassembled WGS sequence"/>
</dbReference>
<feature type="transmembrane region" description="Helical" evidence="1">
    <location>
        <begin position="36"/>
        <end position="55"/>
    </location>
</feature>
<keyword evidence="1" id="KW-0812">Transmembrane</keyword>
<keyword evidence="1" id="KW-0472">Membrane</keyword>
<gene>
    <name evidence="2" type="ORF">CLV35_2263</name>
</gene>
<evidence type="ECO:0000313" key="2">
    <source>
        <dbReference type="EMBL" id="RKS73772.1"/>
    </source>
</evidence>
<evidence type="ECO:0000313" key="3">
    <source>
        <dbReference type="Proteomes" id="UP000281955"/>
    </source>
</evidence>
<dbReference type="InParanoid" id="A0A420XNM7"/>
<dbReference type="EMBL" id="RBWV01000012">
    <property type="protein sequence ID" value="RKS73772.1"/>
    <property type="molecule type" value="Genomic_DNA"/>
</dbReference>
<accession>A0A420XNM7</accession>
<dbReference type="Pfam" id="PF09489">
    <property type="entry name" value="CbtB"/>
    <property type="match status" value="1"/>
</dbReference>
<dbReference type="RefSeq" id="WP_121193589.1">
    <property type="nucleotide sequence ID" value="NZ_RBWV01000012.1"/>
</dbReference>
<name>A0A420XNM7_9ACTN</name>